<proteinExistence type="predicted"/>
<dbReference type="GO" id="GO:0005507">
    <property type="term" value="F:copper ion binding"/>
    <property type="evidence" value="ECO:0007669"/>
    <property type="project" value="TreeGrafter"/>
</dbReference>
<dbReference type="Proteomes" id="UP000724672">
    <property type="component" value="Unassembled WGS sequence"/>
</dbReference>
<organism evidence="3 4">
    <name type="scientific">Anaeromonas frigoriresistens</name>
    <dbReference type="NCBI Taxonomy" id="2683708"/>
    <lineage>
        <taxon>Bacteria</taxon>
        <taxon>Bacillati</taxon>
        <taxon>Bacillota</taxon>
        <taxon>Tissierellia</taxon>
        <taxon>Tissierellales</taxon>
        <taxon>Thermohalobacteraceae</taxon>
        <taxon>Anaeromonas</taxon>
    </lineage>
</organism>
<dbReference type="GO" id="GO:1990170">
    <property type="term" value="P:stress response to cadmium ion"/>
    <property type="evidence" value="ECO:0007669"/>
    <property type="project" value="TreeGrafter"/>
</dbReference>
<accession>A0A942UWF3</accession>
<dbReference type="InterPro" id="IPR001943">
    <property type="entry name" value="UVR_dom"/>
</dbReference>
<dbReference type="RefSeq" id="WP_203364778.1">
    <property type="nucleotide sequence ID" value="NZ_WSFT01000004.1"/>
</dbReference>
<feature type="domain" description="UVR" evidence="2">
    <location>
        <begin position="127"/>
        <end position="162"/>
    </location>
</feature>
<keyword evidence="4" id="KW-1185">Reference proteome</keyword>
<dbReference type="GO" id="GO:1990169">
    <property type="term" value="P:stress response to copper ion"/>
    <property type="evidence" value="ECO:0007669"/>
    <property type="project" value="TreeGrafter"/>
</dbReference>
<dbReference type="PIRSF" id="PIRSF015034">
    <property type="entry name" value="YacH"/>
    <property type="match status" value="1"/>
</dbReference>
<dbReference type="Gene3D" id="4.10.860.10">
    <property type="entry name" value="UVR domain"/>
    <property type="match status" value="1"/>
</dbReference>
<gene>
    <name evidence="3" type="ORF">GOQ27_00135</name>
</gene>
<evidence type="ECO:0000313" key="3">
    <source>
        <dbReference type="EMBL" id="MBS4536847.1"/>
    </source>
</evidence>
<feature type="coiled-coil region" evidence="1">
    <location>
        <begin position="123"/>
        <end position="162"/>
    </location>
</feature>
<name>A0A942UWF3_9FIRM</name>
<dbReference type="EMBL" id="WSFT01000004">
    <property type="protein sequence ID" value="MBS4536847.1"/>
    <property type="molecule type" value="Genomic_DNA"/>
</dbReference>
<dbReference type="PANTHER" id="PTHR38430:SF1">
    <property type="entry name" value="PROTEIN-ARGININE KINASE ACTIVATOR PROTEIN"/>
    <property type="match status" value="1"/>
</dbReference>
<dbReference type="GO" id="GO:0046870">
    <property type="term" value="F:cadmium ion binding"/>
    <property type="evidence" value="ECO:0007669"/>
    <property type="project" value="TreeGrafter"/>
</dbReference>
<dbReference type="GO" id="GO:0008270">
    <property type="term" value="F:zinc ion binding"/>
    <property type="evidence" value="ECO:0007669"/>
    <property type="project" value="TreeGrafter"/>
</dbReference>
<dbReference type="SUPFAM" id="SSF46600">
    <property type="entry name" value="C-terminal UvrC-binding domain of UvrB"/>
    <property type="match status" value="1"/>
</dbReference>
<dbReference type="InterPro" id="IPR036876">
    <property type="entry name" value="UVR_dom_sf"/>
</dbReference>
<dbReference type="AlphaFoldDB" id="A0A942UWF3"/>
<evidence type="ECO:0000259" key="2">
    <source>
        <dbReference type="PROSITE" id="PS50151"/>
    </source>
</evidence>
<evidence type="ECO:0000313" key="4">
    <source>
        <dbReference type="Proteomes" id="UP000724672"/>
    </source>
</evidence>
<protein>
    <submittedName>
        <fullName evidence="3">UvrB/UvrC motif-containing protein</fullName>
    </submittedName>
</protein>
<dbReference type="InterPro" id="IPR025542">
    <property type="entry name" value="YacH"/>
</dbReference>
<dbReference type="PANTHER" id="PTHR38430">
    <property type="entry name" value="PROTEIN-ARGININE KINASE ACTIVATOR PROTEIN"/>
    <property type="match status" value="1"/>
</dbReference>
<dbReference type="Pfam" id="PF02151">
    <property type="entry name" value="UVR"/>
    <property type="match status" value="1"/>
</dbReference>
<reference evidence="3" key="1">
    <citation type="submission" date="2019-12" db="EMBL/GenBank/DDBJ databases">
        <title>Clostridiaceae gen. nov. sp. nov., isolated from sediment in Xinjiang, China.</title>
        <authorList>
            <person name="Zhang R."/>
        </authorList>
    </citation>
    <scope>NUCLEOTIDE SEQUENCE</scope>
    <source>
        <strain evidence="3">D2Q-11</strain>
    </source>
</reference>
<dbReference type="PROSITE" id="PS50151">
    <property type="entry name" value="UVR"/>
    <property type="match status" value="1"/>
</dbReference>
<dbReference type="GO" id="GO:0050897">
    <property type="term" value="F:cobalt ion binding"/>
    <property type="evidence" value="ECO:0007669"/>
    <property type="project" value="TreeGrafter"/>
</dbReference>
<comment type="caution">
    <text evidence="3">The sequence shown here is derived from an EMBL/GenBank/DDBJ whole genome shotgun (WGS) entry which is preliminary data.</text>
</comment>
<sequence length="165" mass="18890">MICERCGHNPANIHFTEIINGNKKEVHLCDKCAQEKEVGSPFSIHHLLAGLLDNQIDGKMKIDYVEPKKCKVCGMTYGKFKETGKFGCSECYSSFQERLNPLFKRIHGHDNHTGKIPSRAGKSMKIKKDIKKLKLDLEKAIEKEEFERAAELRDEIKNLKESIKD</sequence>
<evidence type="ECO:0000256" key="1">
    <source>
        <dbReference type="SAM" id="Coils"/>
    </source>
</evidence>
<keyword evidence="1" id="KW-0175">Coiled coil</keyword>